<dbReference type="PANTHER" id="PTHR34861:SF11">
    <property type="entry name" value="CYCLASE"/>
    <property type="match status" value="1"/>
</dbReference>
<reference evidence="2" key="1">
    <citation type="submission" date="2022-08" db="EMBL/GenBank/DDBJ databases">
        <title>A Global Phylogenomic Analysis of the Shiitake Genus Lentinula.</title>
        <authorList>
            <consortium name="DOE Joint Genome Institute"/>
            <person name="Sierra-Patev S."/>
            <person name="Min B."/>
            <person name="Naranjo-Ortiz M."/>
            <person name="Looney B."/>
            <person name="Konkel Z."/>
            <person name="Slot J.C."/>
            <person name="Sakamoto Y."/>
            <person name="Steenwyk J.L."/>
            <person name="Rokas A."/>
            <person name="Carro J."/>
            <person name="Camarero S."/>
            <person name="Ferreira P."/>
            <person name="Molpeceres G."/>
            <person name="Ruiz-Duenas F.J."/>
            <person name="Serrano A."/>
            <person name="Henrissat B."/>
            <person name="Drula E."/>
            <person name="Hughes K.W."/>
            <person name="Mata J.L."/>
            <person name="Ishikawa N.K."/>
            <person name="Vargas-Isla R."/>
            <person name="Ushijima S."/>
            <person name="Smith C.A."/>
            <person name="Ahrendt S."/>
            <person name="Andreopoulos W."/>
            <person name="He G."/>
            <person name="Labutti K."/>
            <person name="Lipzen A."/>
            <person name="Ng V."/>
            <person name="Riley R."/>
            <person name="Sandor L."/>
            <person name="Barry K."/>
            <person name="Martinez A.T."/>
            <person name="Xiao Y."/>
            <person name="Gibbons J.G."/>
            <person name="Terashima K."/>
            <person name="Grigoriev I.V."/>
            <person name="Hibbett D.S."/>
        </authorList>
    </citation>
    <scope>NUCLEOTIDE SEQUENCE</scope>
    <source>
        <strain evidence="2">JLM2183</strain>
    </source>
</reference>
<keyword evidence="3" id="KW-1185">Reference proteome</keyword>
<dbReference type="GO" id="GO:0004061">
    <property type="term" value="F:arylformamidase activity"/>
    <property type="evidence" value="ECO:0007669"/>
    <property type="project" value="InterPro"/>
</dbReference>
<gene>
    <name evidence="2" type="ORF">J3R30DRAFT_3579028</name>
</gene>
<dbReference type="Proteomes" id="UP001150266">
    <property type="component" value="Unassembled WGS sequence"/>
</dbReference>
<evidence type="ECO:0000256" key="1">
    <source>
        <dbReference type="ARBA" id="ARBA00007865"/>
    </source>
</evidence>
<dbReference type="Gene3D" id="3.50.30.50">
    <property type="entry name" value="Putative cyclase"/>
    <property type="match status" value="1"/>
</dbReference>
<organism evidence="2 3">
    <name type="scientific">Lentinula aciculospora</name>
    <dbReference type="NCBI Taxonomy" id="153920"/>
    <lineage>
        <taxon>Eukaryota</taxon>
        <taxon>Fungi</taxon>
        <taxon>Dikarya</taxon>
        <taxon>Basidiomycota</taxon>
        <taxon>Agaricomycotina</taxon>
        <taxon>Agaricomycetes</taxon>
        <taxon>Agaricomycetidae</taxon>
        <taxon>Agaricales</taxon>
        <taxon>Marasmiineae</taxon>
        <taxon>Omphalotaceae</taxon>
        <taxon>Lentinula</taxon>
    </lineage>
</organism>
<dbReference type="GO" id="GO:0019441">
    <property type="term" value="P:L-tryptophan catabolic process to kynurenine"/>
    <property type="evidence" value="ECO:0007669"/>
    <property type="project" value="InterPro"/>
</dbReference>
<dbReference type="SUPFAM" id="SSF102198">
    <property type="entry name" value="Putative cyclase"/>
    <property type="match status" value="1"/>
</dbReference>
<dbReference type="OrthoDB" id="5396at2759"/>
<accession>A0A9W8ZWB6</accession>
<comment type="caution">
    <text evidence="2">The sequence shown here is derived from an EMBL/GenBank/DDBJ whole genome shotgun (WGS) entry which is preliminary data.</text>
</comment>
<dbReference type="PANTHER" id="PTHR34861">
    <property type="match status" value="1"/>
</dbReference>
<name>A0A9W8ZWB6_9AGAR</name>
<dbReference type="InterPro" id="IPR037175">
    <property type="entry name" value="KFase_sf"/>
</dbReference>
<dbReference type="Pfam" id="PF04199">
    <property type="entry name" value="Cyclase"/>
    <property type="match status" value="1"/>
</dbReference>
<dbReference type="InterPro" id="IPR007325">
    <property type="entry name" value="KFase/CYL"/>
</dbReference>
<dbReference type="AlphaFoldDB" id="A0A9W8ZWB6"/>
<sequence>MPTITSQDDIIKASELDEVATWQGLDPSDFTNPGDWVIIRTGFIKQYNALSTHDQEVLPPRDFPMWIGLEASEETLIWAWEKKISMIGADNPGVESYPFGAVILGENRSLHEIFISGWGQNIGRLEPFLKLIHRSI</sequence>
<evidence type="ECO:0000313" key="2">
    <source>
        <dbReference type="EMBL" id="KAJ4467226.1"/>
    </source>
</evidence>
<evidence type="ECO:0000313" key="3">
    <source>
        <dbReference type="Proteomes" id="UP001150266"/>
    </source>
</evidence>
<comment type="similarity">
    <text evidence="1">Belongs to the Cyclase 1 superfamily.</text>
</comment>
<proteinExistence type="inferred from homology"/>
<protein>
    <submittedName>
        <fullName evidence="2">Uncharacterized protein</fullName>
    </submittedName>
</protein>
<dbReference type="EMBL" id="JAOTPV010000048">
    <property type="protein sequence ID" value="KAJ4467226.1"/>
    <property type="molecule type" value="Genomic_DNA"/>
</dbReference>